<dbReference type="PANTHER" id="PTHR31465:SF27">
    <property type="entry name" value="DOMAIN PROTEIN, PUTATIVE (AFU_ORTHOLOGUE AFUA_3G01030)-RELATED"/>
    <property type="match status" value="1"/>
</dbReference>
<accession>A0A6A6EE09</accession>
<keyword evidence="3 5" id="KW-1133">Transmembrane helix</keyword>
<evidence type="ECO:0008006" key="8">
    <source>
        <dbReference type="Google" id="ProtNLM"/>
    </source>
</evidence>
<sequence length="193" mass="21495">MTKTFDFEMYHYIASLAGAIISIIVFSLSWTPFIVQGCFILIGSLFFAATIYMMLGQTIRLAGGEEVSILKLKWCTRIFDTADVSTLVVQGLGEKIVRAGLAMQVVIFVAFIIILYSVSSLILAHCIFRLVEYGMGNASYPMAREWCLYVFDTALMALVLIMLFGLQPAKYAPEKNKRLGSTDVEELDIEQSA</sequence>
<evidence type="ECO:0000313" key="6">
    <source>
        <dbReference type="EMBL" id="KAF2190257.1"/>
    </source>
</evidence>
<proteinExistence type="predicted"/>
<evidence type="ECO:0000256" key="2">
    <source>
        <dbReference type="ARBA" id="ARBA00022692"/>
    </source>
</evidence>
<reference evidence="6" key="1">
    <citation type="journal article" date="2020" name="Stud. Mycol.">
        <title>101 Dothideomycetes genomes: a test case for predicting lifestyles and emergence of pathogens.</title>
        <authorList>
            <person name="Haridas S."/>
            <person name="Albert R."/>
            <person name="Binder M."/>
            <person name="Bloem J."/>
            <person name="Labutti K."/>
            <person name="Salamov A."/>
            <person name="Andreopoulos B."/>
            <person name="Baker S."/>
            <person name="Barry K."/>
            <person name="Bills G."/>
            <person name="Bluhm B."/>
            <person name="Cannon C."/>
            <person name="Castanera R."/>
            <person name="Culley D."/>
            <person name="Daum C."/>
            <person name="Ezra D."/>
            <person name="Gonzalez J."/>
            <person name="Henrissat B."/>
            <person name="Kuo A."/>
            <person name="Liang C."/>
            <person name="Lipzen A."/>
            <person name="Lutzoni F."/>
            <person name="Magnuson J."/>
            <person name="Mondo S."/>
            <person name="Nolan M."/>
            <person name="Ohm R."/>
            <person name="Pangilinan J."/>
            <person name="Park H.-J."/>
            <person name="Ramirez L."/>
            <person name="Alfaro M."/>
            <person name="Sun H."/>
            <person name="Tritt A."/>
            <person name="Yoshinaga Y."/>
            <person name="Zwiers L.-H."/>
            <person name="Turgeon B."/>
            <person name="Goodwin S."/>
            <person name="Spatafora J."/>
            <person name="Crous P."/>
            <person name="Grigoriev I."/>
        </authorList>
    </citation>
    <scope>NUCLEOTIDE SEQUENCE</scope>
    <source>
        <strain evidence="6">CBS 207.26</strain>
    </source>
</reference>
<dbReference type="OrthoDB" id="3358017at2759"/>
<feature type="transmembrane region" description="Helical" evidence="5">
    <location>
        <begin position="9"/>
        <end position="28"/>
    </location>
</feature>
<dbReference type="AlphaFoldDB" id="A0A6A6EE09"/>
<dbReference type="InterPro" id="IPR007568">
    <property type="entry name" value="RTA1"/>
</dbReference>
<dbReference type="Proteomes" id="UP000800200">
    <property type="component" value="Unassembled WGS sequence"/>
</dbReference>
<evidence type="ECO:0000256" key="3">
    <source>
        <dbReference type="ARBA" id="ARBA00022989"/>
    </source>
</evidence>
<evidence type="ECO:0000256" key="4">
    <source>
        <dbReference type="ARBA" id="ARBA00023136"/>
    </source>
</evidence>
<organism evidence="6 7">
    <name type="scientific">Zopfia rhizophila CBS 207.26</name>
    <dbReference type="NCBI Taxonomy" id="1314779"/>
    <lineage>
        <taxon>Eukaryota</taxon>
        <taxon>Fungi</taxon>
        <taxon>Dikarya</taxon>
        <taxon>Ascomycota</taxon>
        <taxon>Pezizomycotina</taxon>
        <taxon>Dothideomycetes</taxon>
        <taxon>Dothideomycetes incertae sedis</taxon>
        <taxon>Zopfiaceae</taxon>
        <taxon>Zopfia</taxon>
    </lineage>
</organism>
<protein>
    <recommendedName>
        <fullName evidence="8">RTA1-domain-containing protein</fullName>
    </recommendedName>
</protein>
<dbReference type="PANTHER" id="PTHR31465">
    <property type="entry name" value="PROTEIN RTA1-RELATED"/>
    <property type="match status" value="1"/>
</dbReference>
<feature type="transmembrane region" description="Helical" evidence="5">
    <location>
        <begin position="105"/>
        <end position="128"/>
    </location>
</feature>
<feature type="transmembrane region" description="Helical" evidence="5">
    <location>
        <begin position="34"/>
        <end position="55"/>
    </location>
</feature>
<feature type="transmembrane region" description="Helical" evidence="5">
    <location>
        <begin position="148"/>
        <end position="166"/>
    </location>
</feature>
<name>A0A6A6EE09_9PEZI</name>
<evidence type="ECO:0000256" key="1">
    <source>
        <dbReference type="ARBA" id="ARBA00004141"/>
    </source>
</evidence>
<evidence type="ECO:0000313" key="7">
    <source>
        <dbReference type="Proteomes" id="UP000800200"/>
    </source>
</evidence>
<dbReference type="EMBL" id="ML994619">
    <property type="protein sequence ID" value="KAF2190257.1"/>
    <property type="molecule type" value="Genomic_DNA"/>
</dbReference>
<keyword evidence="7" id="KW-1185">Reference proteome</keyword>
<keyword evidence="2 5" id="KW-0812">Transmembrane</keyword>
<comment type="subcellular location">
    <subcellularLocation>
        <location evidence="1">Membrane</location>
        <topology evidence="1">Multi-pass membrane protein</topology>
    </subcellularLocation>
</comment>
<dbReference type="Pfam" id="PF04479">
    <property type="entry name" value="RTA1"/>
    <property type="match status" value="1"/>
</dbReference>
<dbReference type="GO" id="GO:0016020">
    <property type="term" value="C:membrane"/>
    <property type="evidence" value="ECO:0007669"/>
    <property type="project" value="UniProtKB-SubCell"/>
</dbReference>
<gene>
    <name evidence="6" type="ORF">K469DRAFT_723103</name>
</gene>
<keyword evidence="4 5" id="KW-0472">Membrane</keyword>
<evidence type="ECO:0000256" key="5">
    <source>
        <dbReference type="SAM" id="Phobius"/>
    </source>
</evidence>